<dbReference type="Gene3D" id="1.20.120.10">
    <property type="entry name" value="Cytochrome c/b562"/>
    <property type="match status" value="1"/>
</dbReference>
<sequence>MIDSGKLKVVAAMTLAGALAACSQAESPAAGLAPAATSSSIELTAGIQDIMHDMIEPSAEFLWESVGVTETAEGVEEKQPRTDEEWAELRRHSIIIAESANLILMNGRHVVREGKLLDDHGTPGNLTAEQVEQAIAADRATFESFGRALHEVGVTFLKAAEKRDTKAIMDAGETMDEVCEGCHLKFWYPGQKIPAFPDQAPE</sequence>
<dbReference type="InterPro" id="IPR002321">
    <property type="entry name" value="Cyt_c_II"/>
</dbReference>
<feature type="signal peptide" evidence="1">
    <location>
        <begin position="1"/>
        <end position="25"/>
    </location>
</feature>
<evidence type="ECO:0000256" key="1">
    <source>
        <dbReference type="SAM" id="SignalP"/>
    </source>
</evidence>
<evidence type="ECO:0000313" key="3">
    <source>
        <dbReference type="Proteomes" id="UP000661077"/>
    </source>
</evidence>
<dbReference type="InterPro" id="IPR010980">
    <property type="entry name" value="Cyt_c/b562"/>
</dbReference>
<name>A0ABS1X3A2_9GAMM</name>
<keyword evidence="1" id="KW-0732">Signal</keyword>
<organism evidence="2 3">
    <name type="scientific">Steroidobacter gossypii</name>
    <dbReference type="NCBI Taxonomy" id="2805490"/>
    <lineage>
        <taxon>Bacteria</taxon>
        <taxon>Pseudomonadati</taxon>
        <taxon>Pseudomonadota</taxon>
        <taxon>Gammaproteobacteria</taxon>
        <taxon>Steroidobacterales</taxon>
        <taxon>Steroidobacteraceae</taxon>
        <taxon>Steroidobacter</taxon>
    </lineage>
</organism>
<dbReference type="RefSeq" id="WP_203169795.1">
    <property type="nucleotide sequence ID" value="NZ_JAEVLS010000005.1"/>
</dbReference>
<dbReference type="Proteomes" id="UP000661077">
    <property type="component" value="Unassembled WGS sequence"/>
</dbReference>
<gene>
    <name evidence="2" type="ORF">JM946_23400</name>
</gene>
<dbReference type="PROSITE" id="PS51257">
    <property type="entry name" value="PROKAR_LIPOPROTEIN"/>
    <property type="match status" value="1"/>
</dbReference>
<comment type="caution">
    <text evidence="2">The sequence shown here is derived from an EMBL/GenBank/DDBJ whole genome shotgun (WGS) entry which is preliminary data.</text>
</comment>
<protein>
    <recommendedName>
        <fullName evidence="4">Cytochrome c</fullName>
    </recommendedName>
</protein>
<accession>A0ABS1X3A2</accession>
<reference evidence="2 3" key="1">
    <citation type="journal article" date="2021" name="Int. J. Syst. Evol. Microbiol.">
        <title>Steroidobacter gossypii sp. nov., isolated from soil of cotton cropping field.</title>
        <authorList>
            <person name="Huang R."/>
            <person name="Yang S."/>
            <person name="Zhen C."/>
            <person name="Liu W."/>
        </authorList>
    </citation>
    <scope>NUCLEOTIDE SEQUENCE [LARGE SCALE GENOMIC DNA]</scope>
    <source>
        <strain evidence="2 3">S1-65</strain>
    </source>
</reference>
<keyword evidence="3" id="KW-1185">Reference proteome</keyword>
<dbReference type="PROSITE" id="PS51009">
    <property type="entry name" value="CYTCII"/>
    <property type="match status" value="1"/>
</dbReference>
<evidence type="ECO:0008006" key="4">
    <source>
        <dbReference type="Google" id="ProtNLM"/>
    </source>
</evidence>
<dbReference type="SUPFAM" id="SSF47175">
    <property type="entry name" value="Cytochromes"/>
    <property type="match status" value="1"/>
</dbReference>
<dbReference type="EMBL" id="JAEVLS010000005">
    <property type="protein sequence ID" value="MBM0107701.1"/>
    <property type="molecule type" value="Genomic_DNA"/>
</dbReference>
<evidence type="ECO:0000313" key="2">
    <source>
        <dbReference type="EMBL" id="MBM0107701.1"/>
    </source>
</evidence>
<feature type="chain" id="PRO_5045912849" description="Cytochrome c" evidence="1">
    <location>
        <begin position="26"/>
        <end position="202"/>
    </location>
</feature>
<proteinExistence type="predicted"/>